<evidence type="ECO:0000313" key="2">
    <source>
        <dbReference type="Proteomes" id="UP000033352"/>
    </source>
</evidence>
<gene>
    <name evidence="1" type="ORF">SS37_01550</name>
</gene>
<dbReference type="CDD" id="cd09739">
    <property type="entry name" value="Cas6_I-F"/>
    <property type="match status" value="1"/>
</dbReference>
<evidence type="ECO:0000313" key="1">
    <source>
        <dbReference type="EMBL" id="KJN32265.1"/>
    </source>
</evidence>
<dbReference type="GO" id="GO:0004519">
    <property type="term" value="F:endonuclease activity"/>
    <property type="evidence" value="ECO:0007669"/>
    <property type="project" value="InterPro"/>
</dbReference>
<organism evidence="1 2">
    <name type="scientific">Enterobacter sichuanensis</name>
    <dbReference type="NCBI Taxonomy" id="2071710"/>
    <lineage>
        <taxon>Bacteria</taxon>
        <taxon>Pseudomonadati</taxon>
        <taxon>Pseudomonadota</taxon>
        <taxon>Gammaproteobacteria</taxon>
        <taxon>Enterobacterales</taxon>
        <taxon>Enterobacteriaceae</taxon>
        <taxon>Enterobacter</taxon>
        <taxon>Enterobacter cloacae complex</taxon>
    </lineage>
</organism>
<proteinExistence type="predicted"/>
<dbReference type="OrthoDB" id="259831at2"/>
<dbReference type="AlphaFoldDB" id="A0A0F1BGQ6"/>
<protein>
    <submittedName>
        <fullName evidence="1">CRISPR-associated protein Csy4</fullName>
    </submittedName>
</protein>
<dbReference type="InterPro" id="IPR013396">
    <property type="entry name" value="CRISPR-assoc_prot_Csy4"/>
</dbReference>
<dbReference type="InterPro" id="IPR042564">
    <property type="entry name" value="CRISPR-Cas6/Csy4_sf"/>
</dbReference>
<dbReference type="Pfam" id="PF09618">
    <property type="entry name" value="Cas_Csy4"/>
    <property type="match status" value="1"/>
</dbReference>
<sequence>MDHYIEIRVLPDPEFSEETLMAALVAKLHRAFGQRGKSDIGISFPEHGVKPGAVLRLHGHRQALNELESLACRKGLSDYCAASAIQPVPAVRQWRCVSRVQVKSSAQRLLRRSVKKGWLTEEEAQQRLLTMEEVRTDLPWLNLRSLSSGQSFRLFIRHGDVLCAPVAGTFSTYGLSATATIPWF</sequence>
<dbReference type="Gene3D" id="3.30.70.2540">
    <property type="entry name" value="CRISPR-associated endoribonuclease Cas6/Csy4"/>
    <property type="match status" value="1"/>
</dbReference>
<dbReference type="NCBIfam" id="TIGR02563">
    <property type="entry name" value="cas_Csy4"/>
    <property type="match status" value="1"/>
</dbReference>
<dbReference type="Proteomes" id="UP000033352">
    <property type="component" value="Unassembled WGS sequence"/>
</dbReference>
<name>A0A0F1BGQ6_9ENTR</name>
<dbReference type="GO" id="GO:0043571">
    <property type="term" value="P:maintenance of CRISPR repeat elements"/>
    <property type="evidence" value="ECO:0007669"/>
    <property type="project" value="InterPro"/>
</dbReference>
<dbReference type="EMBL" id="JZYX01000003">
    <property type="protein sequence ID" value="KJN32265.1"/>
    <property type="molecule type" value="Genomic_DNA"/>
</dbReference>
<comment type="caution">
    <text evidence="1">The sequence shown here is derived from an EMBL/GenBank/DDBJ whole genome shotgun (WGS) entry which is preliminary data.</text>
</comment>
<dbReference type="RefSeq" id="WP_045284500.1">
    <property type="nucleotide sequence ID" value="NZ_JZYX01000003.1"/>
</dbReference>
<reference evidence="1 2" key="1">
    <citation type="submission" date="2015-03" db="EMBL/GenBank/DDBJ databases">
        <authorList>
            <person name="McCorrison J."/>
            <person name="Sanka R."/>
            <person name="Adams M."/>
            <person name="Brinkac L."/>
            <person name="Nierman W."/>
            <person name="Sutton G."/>
            <person name="Nelson K."/>
            <person name="Kiedrowski L."/>
            <person name="Guerrero D."/>
            <person name="Bonomo R."/>
        </authorList>
    </citation>
    <scope>NUCLEOTIDE SEQUENCE [LARGE SCALE GENOMIC DNA]</scope>
    <source>
        <strain evidence="1 2">35699</strain>
    </source>
</reference>
<accession>A0A0F1BGQ6</accession>
<dbReference type="PATRIC" id="fig|1619248.3.peg.2183"/>